<comment type="caution">
    <text evidence="3">The sequence shown here is derived from an EMBL/GenBank/DDBJ whole genome shotgun (WGS) entry which is preliminary data.</text>
</comment>
<organism evidence="3 4">
    <name type="scientific">Candidatus Geothrix skivensis</name>
    <dbReference type="NCBI Taxonomy" id="2954439"/>
    <lineage>
        <taxon>Bacteria</taxon>
        <taxon>Pseudomonadati</taxon>
        <taxon>Acidobacteriota</taxon>
        <taxon>Holophagae</taxon>
        <taxon>Holophagales</taxon>
        <taxon>Holophagaceae</taxon>
        <taxon>Geothrix</taxon>
    </lineage>
</organism>
<dbReference type="InterPro" id="IPR002201">
    <property type="entry name" value="Glyco_trans_9"/>
</dbReference>
<keyword evidence="1" id="KW-0328">Glycosyltransferase</keyword>
<sequence>MDLVLLRLSALGDILRVLPAWANLRQAFPGARFRAVVEDRHAFLLEPLPWLEPVIVRRRQLSNPLSAFGELKRVAALLRDGEASLDFHGILKAALIPKLAAIPERWGDGVTKEFAGHLQSHPLAFMHQTRYQQALGLAEAFGRSRGIVGLGRFRPVLGQASLPGAGVIWHQDQKPRVVLVPGASRRGAIKRWPLHHWVDLARRLKDQFDLRWSLGPEEEALRDWLPETTGVAALPRLGFWQLASALREADRVVAPDTGLLHLAVVLGVQALGLYGSSDPVVAGLPPGAGRILRTGIGCSPCRERECQRRQCLEELLPEQVSSALQEWPAAKVP</sequence>
<dbReference type="GO" id="GO:0005829">
    <property type="term" value="C:cytosol"/>
    <property type="evidence" value="ECO:0007669"/>
    <property type="project" value="TreeGrafter"/>
</dbReference>
<name>A0A9D7SER7_9BACT</name>
<dbReference type="Gene3D" id="3.40.50.2000">
    <property type="entry name" value="Glycogen Phosphorylase B"/>
    <property type="match status" value="2"/>
</dbReference>
<keyword evidence="2" id="KW-0808">Transferase</keyword>
<evidence type="ECO:0000256" key="2">
    <source>
        <dbReference type="ARBA" id="ARBA00022679"/>
    </source>
</evidence>
<dbReference type="CDD" id="cd03789">
    <property type="entry name" value="GT9_LPS_heptosyltransferase"/>
    <property type="match status" value="1"/>
</dbReference>
<evidence type="ECO:0000256" key="1">
    <source>
        <dbReference type="ARBA" id="ARBA00022676"/>
    </source>
</evidence>
<proteinExistence type="predicted"/>
<dbReference type="PANTHER" id="PTHR30160:SF19">
    <property type="entry name" value="LIPOPOLYSACCHARIDE HEPTOSYLTRANSFERASE 1"/>
    <property type="match status" value="1"/>
</dbReference>
<accession>A0A9D7SER7</accession>
<dbReference type="PANTHER" id="PTHR30160">
    <property type="entry name" value="TETRAACYLDISACCHARIDE 4'-KINASE-RELATED"/>
    <property type="match status" value="1"/>
</dbReference>
<protein>
    <submittedName>
        <fullName evidence="3">Glycosyltransferase family 9 protein</fullName>
    </submittedName>
</protein>
<dbReference type="EMBL" id="JADKIO010000005">
    <property type="protein sequence ID" value="MBK9795516.1"/>
    <property type="molecule type" value="Genomic_DNA"/>
</dbReference>
<dbReference type="GO" id="GO:0008713">
    <property type="term" value="F:ADP-heptose-lipopolysaccharide heptosyltransferase activity"/>
    <property type="evidence" value="ECO:0007669"/>
    <property type="project" value="TreeGrafter"/>
</dbReference>
<dbReference type="InterPro" id="IPR051199">
    <property type="entry name" value="LPS_LOS_Heptosyltrfase"/>
</dbReference>
<dbReference type="Pfam" id="PF01075">
    <property type="entry name" value="Glyco_transf_9"/>
    <property type="match status" value="1"/>
</dbReference>
<evidence type="ECO:0000313" key="3">
    <source>
        <dbReference type="EMBL" id="MBK9795516.1"/>
    </source>
</evidence>
<gene>
    <name evidence="3" type="ORF">IPP58_03310</name>
</gene>
<dbReference type="GO" id="GO:0009244">
    <property type="term" value="P:lipopolysaccharide core region biosynthetic process"/>
    <property type="evidence" value="ECO:0007669"/>
    <property type="project" value="TreeGrafter"/>
</dbReference>
<dbReference type="Proteomes" id="UP000886657">
    <property type="component" value="Unassembled WGS sequence"/>
</dbReference>
<dbReference type="AlphaFoldDB" id="A0A9D7SER7"/>
<reference evidence="3" key="1">
    <citation type="submission" date="2020-10" db="EMBL/GenBank/DDBJ databases">
        <title>Connecting structure to function with the recovery of over 1000 high-quality activated sludge metagenome-assembled genomes encoding full-length rRNA genes using long-read sequencing.</title>
        <authorList>
            <person name="Singleton C.M."/>
            <person name="Petriglieri F."/>
            <person name="Kristensen J.M."/>
            <person name="Kirkegaard R.H."/>
            <person name="Michaelsen T.Y."/>
            <person name="Andersen M.H."/>
            <person name="Karst S.M."/>
            <person name="Dueholm M.S."/>
            <person name="Nielsen P.H."/>
            <person name="Albertsen M."/>
        </authorList>
    </citation>
    <scope>NUCLEOTIDE SEQUENCE</scope>
    <source>
        <strain evidence="3">Skiv_18-Q3-R9-52_MAXAC.067</strain>
    </source>
</reference>
<evidence type="ECO:0000313" key="4">
    <source>
        <dbReference type="Proteomes" id="UP000886657"/>
    </source>
</evidence>
<dbReference type="SUPFAM" id="SSF53756">
    <property type="entry name" value="UDP-Glycosyltransferase/glycogen phosphorylase"/>
    <property type="match status" value="1"/>
</dbReference>